<protein>
    <submittedName>
        <fullName evidence="2">Transcriptional regulator, Cro/CI family</fullName>
    </submittedName>
</protein>
<evidence type="ECO:0000313" key="2">
    <source>
        <dbReference type="EMBL" id="EFW89743.1"/>
    </source>
</evidence>
<dbReference type="SUPFAM" id="SSF47413">
    <property type="entry name" value="lambda repressor-like DNA-binding domains"/>
    <property type="match status" value="1"/>
</dbReference>
<gene>
    <name evidence="2" type="ORF">HMPREF0819_0058</name>
</gene>
<dbReference type="InterPro" id="IPR001387">
    <property type="entry name" value="Cro/C1-type_HTH"/>
</dbReference>
<evidence type="ECO:0000313" key="3">
    <source>
        <dbReference type="Proteomes" id="UP000005699"/>
    </source>
</evidence>
<dbReference type="InterPro" id="IPR010982">
    <property type="entry name" value="Lambda_DNA-bd_dom_sf"/>
</dbReference>
<dbReference type="Proteomes" id="UP000005699">
    <property type="component" value="Unassembled WGS sequence"/>
</dbReference>
<reference evidence="2 3" key="1">
    <citation type="submission" date="2010-12" db="EMBL/GenBank/DDBJ databases">
        <authorList>
            <person name="Muzny D."/>
            <person name="Qin X."/>
            <person name="Deng J."/>
            <person name="Jiang H."/>
            <person name="Liu Y."/>
            <person name="Qu J."/>
            <person name="Song X.-Z."/>
            <person name="Zhang L."/>
            <person name="Thornton R."/>
            <person name="Coyle M."/>
            <person name="Francisco L."/>
            <person name="Jackson L."/>
            <person name="Javaid M."/>
            <person name="Korchina V."/>
            <person name="Kovar C."/>
            <person name="Mata R."/>
            <person name="Mathew T."/>
            <person name="Ngo R."/>
            <person name="Nguyen L."/>
            <person name="Nguyen N."/>
            <person name="Okwuonu G."/>
            <person name="Ongeri F."/>
            <person name="Pham C."/>
            <person name="Simmons D."/>
            <person name="Wilczek-Boney K."/>
            <person name="Hale W."/>
            <person name="Jakkamsetti A."/>
            <person name="Pham P."/>
            <person name="Ruth R."/>
            <person name="San Lucas F."/>
            <person name="Warren J."/>
            <person name="Zhang J."/>
            <person name="Zhao Z."/>
            <person name="Zhou C."/>
            <person name="Zhu D."/>
            <person name="Lee S."/>
            <person name="Bess C."/>
            <person name="Blankenburg K."/>
            <person name="Forbes L."/>
            <person name="Fu Q."/>
            <person name="Gubbala S."/>
            <person name="Hirani K."/>
            <person name="Jayaseelan J.C."/>
            <person name="Lara F."/>
            <person name="Munidasa M."/>
            <person name="Palculict T."/>
            <person name="Patil S."/>
            <person name="Pu L.-L."/>
            <person name="Saada N."/>
            <person name="Tang L."/>
            <person name="Weissenberger G."/>
            <person name="Zhu Y."/>
            <person name="Hemphill L."/>
            <person name="Shang Y."/>
            <person name="Youmans B."/>
            <person name="Ayvaz T."/>
            <person name="Ross M."/>
            <person name="Santibanez J."/>
            <person name="Aqrawi P."/>
            <person name="Gross S."/>
            <person name="Joshi V."/>
            <person name="Fowler G."/>
            <person name="Nazareth L."/>
            <person name="Reid J."/>
            <person name="Worley K."/>
            <person name="Petrosino J."/>
            <person name="Highlander S."/>
            <person name="Gibbs R."/>
        </authorList>
    </citation>
    <scope>NUCLEOTIDE SEQUENCE [LARGE SCALE GENOMIC DNA]</scope>
    <source>
        <strain evidence="2 3">ATCC 9812</strain>
    </source>
</reference>
<evidence type="ECO:0000259" key="1">
    <source>
        <dbReference type="PROSITE" id="PS50943"/>
    </source>
</evidence>
<dbReference type="PROSITE" id="PS50943">
    <property type="entry name" value="HTH_CROC1"/>
    <property type="match status" value="1"/>
</dbReference>
<dbReference type="EMBL" id="AEVB01000003">
    <property type="protein sequence ID" value="EFW89743.1"/>
    <property type="molecule type" value="Genomic_DNA"/>
</dbReference>
<proteinExistence type="predicted"/>
<feature type="domain" description="HTH cro/C1-type" evidence="1">
    <location>
        <begin position="14"/>
        <end position="64"/>
    </location>
</feature>
<sequence>MLVIVTKEIKMNRVKEYRTVLGLSQLAPTKQIGIARQTVNLIENNKYNPCIKLTETLGTDLNVLFWETRNH</sequence>
<dbReference type="AlphaFoldDB" id="E8JM35"/>
<organism evidence="2 3">
    <name type="scientific">Streptococcus equinus ATCC 9812</name>
    <dbReference type="NCBI Taxonomy" id="525379"/>
    <lineage>
        <taxon>Bacteria</taxon>
        <taxon>Bacillati</taxon>
        <taxon>Bacillota</taxon>
        <taxon>Bacilli</taxon>
        <taxon>Lactobacillales</taxon>
        <taxon>Streptococcaceae</taxon>
        <taxon>Streptococcus</taxon>
    </lineage>
</organism>
<dbReference type="Gene3D" id="1.10.260.40">
    <property type="entry name" value="lambda repressor-like DNA-binding domains"/>
    <property type="match status" value="1"/>
</dbReference>
<dbReference type="HOGENOM" id="CLU_066192_44_4_9"/>
<dbReference type="GO" id="GO:0003677">
    <property type="term" value="F:DNA binding"/>
    <property type="evidence" value="ECO:0007669"/>
    <property type="project" value="InterPro"/>
</dbReference>
<dbReference type="eggNOG" id="COG1476">
    <property type="taxonomic scope" value="Bacteria"/>
</dbReference>
<name>E8JM35_STREI</name>
<dbReference type="CDD" id="cd00093">
    <property type="entry name" value="HTH_XRE"/>
    <property type="match status" value="1"/>
</dbReference>
<accession>E8JM35</accession>
<comment type="caution">
    <text evidence="2">The sequence shown here is derived from an EMBL/GenBank/DDBJ whole genome shotgun (WGS) entry which is preliminary data.</text>
</comment>